<reference evidence="2 3" key="1">
    <citation type="journal article" date="2015" name="Genome Announc.">
        <title>Expanding the biotechnology potential of lactobacilli through comparative genomics of 213 strains and associated genera.</title>
        <authorList>
            <person name="Sun Z."/>
            <person name="Harris H.M."/>
            <person name="McCann A."/>
            <person name="Guo C."/>
            <person name="Argimon S."/>
            <person name="Zhang W."/>
            <person name="Yang X."/>
            <person name="Jeffery I.B."/>
            <person name="Cooney J.C."/>
            <person name="Kagawa T.F."/>
            <person name="Liu W."/>
            <person name="Song Y."/>
            <person name="Salvetti E."/>
            <person name="Wrobel A."/>
            <person name="Rasinkangas P."/>
            <person name="Parkhill J."/>
            <person name="Rea M.C."/>
            <person name="O'Sullivan O."/>
            <person name="Ritari J."/>
            <person name="Douillard F.P."/>
            <person name="Paul Ross R."/>
            <person name="Yang R."/>
            <person name="Briner A.E."/>
            <person name="Felis G.E."/>
            <person name="de Vos W.M."/>
            <person name="Barrangou R."/>
            <person name="Klaenhammer T.R."/>
            <person name="Caufield P.W."/>
            <person name="Cui Y."/>
            <person name="Zhang H."/>
            <person name="O'Toole P.W."/>
        </authorList>
    </citation>
    <scope>NUCLEOTIDE SEQUENCE [LARGE SCALE GENOMIC DNA]</scope>
    <source>
        <strain evidence="2 3">DSM 16991</strain>
    </source>
</reference>
<feature type="transmembrane region" description="Helical" evidence="1">
    <location>
        <begin position="75"/>
        <end position="108"/>
    </location>
</feature>
<accession>A0A0R1XMY4</accession>
<keyword evidence="1" id="KW-0812">Transmembrane</keyword>
<sequence>MIVLALVAAVVYAATIYAFGYSLYCWYKLTQPYFGVDYALGQYFVAMCLVLLGISSLFLAFGLRKAMRPVAAPPLVKGCFAFGLVVSAGALINVAVAILFLVVFPAVLSRLGQQPPYWRPPMV</sequence>
<protein>
    <submittedName>
        <fullName evidence="2">Uncharacterized protein</fullName>
    </submittedName>
</protein>
<keyword evidence="1" id="KW-0472">Membrane</keyword>
<gene>
    <name evidence="2" type="ORF">FC91_GL002141</name>
</gene>
<feature type="transmembrane region" description="Helical" evidence="1">
    <location>
        <begin position="42"/>
        <end position="63"/>
    </location>
</feature>
<dbReference type="PATRIC" id="fig|1122147.4.peg.2214"/>
<name>A0A0R1XMY4_9LACO</name>
<dbReference type="EMBL" id="AZFW01000037">
    <property type="protein sequence ID" value="KRM28051.1"/>
    <property type="molecule type" value="Genomic_DNA"/>
</dbReference>
<evidence type="ECO:0000256" key="1">
    <source>
        <dbReference type="SAM" id="Phobius"/>
    </source>
</evidence>
<organism evidence="2 3">
    <name type="scientific">Schleiferilactobacillus harbinensis DSM 16991</name>
    <dbReference type="NCBI Taxonomy" id="1122147"/>
    <lineage>
        <taxon>Bacteria</taxon>
        <taxon>Bacillati</taxon>
        <taxon>Bacillota</taxon>
        <taxon>Bacilli</taxon>
        <taxon>Lactobacillales</taxon>
        <taxon>Lactobacillaceae</taxon>
        <taxon>Schleiferilactobacillus</taxon>
    </lineage>
</organism>
<evidence type="ECO:0000313" key="3">
    <source>
        <dbReference type="Proteomes" id="UP000050949"/>
    </source>
</evidence>
<proteinExistence type="predicted"/>
<comment type="caution">
    <text evidence="2">The sequence shown here is derived from an EMBL/GenBank/DDBJ whole genome shotgun (WGS) entry which is preliminary data.</text>
</comment>
<dbReference type="AlphaFoldDB" id="A0A0R1XMY4"/>
<dbReference type="Proteomes" id="UP000050949">
    <property type="component" value="Unassembled WGS sequence"/>
</dbReference>
<keyword evidence="1" id="KW-1133">Transmembrane helix</keyword>
<evidence type="ECO:0000313" key="2">
    <source>
        <dbReference type="EMBL" id="KRM28051.1"/>
    </source>
</evidence>